<proteinExistence type="predicted"/>
<gene>
    <name evidence="2" type="ORF">KHA94_10525</name>
</gene>
<reference evidence="2 3" key="1">
    <citation type="submission" date="2021-05" db="EMBL/GenBank/DDBJ databases">
        <title>Novel Bacillus species.</title>
        <authorList>
            <person name="Liu G."/>
        </authorList>
    </citation>
    <scope>NUCLEOTIDE SEQUENCE [LARGE SCALE GENOMIC DNA]</scope>
    <source>
        <strain evidence="2 3">FJAT-49705</strain>
    </source>
</reference>
<feature type="transmembrane region" description="Helical" evidence="1">
    <location>
        <begin position="7"/>
        <end position="27"/>
    </location>
</feature>
<feature type="transmembrane region" description="Helical" evidence="1">
    <location>
        <begin position="185"/>
        <end position="206"/>
    </location>
</feature>
<feature type="transmembrane region" description="Helical" evidence="1">
    <location>
        <begin position="33"/>
        <end position="51"/>
    </location>
</feature>
<feature type="transmembrane region" description="Helical" evidence="1">
    <location>
        <begin position="111"/>
        <end position="130"/>
    </location>
</feature>
<sequence length="211" mass="24660">MKKFDTGFALAGSVMSIIFIMLTNYLTSPNYPWFIYPSVSLLLWPIGVYCAKKKKHKLFSVLCCMLIIVFLIAENLIESPNYPWSLYAIYPIIWWPILVSLGKKKAGTMTVAWIGSLSIILYYSILNVTLSPGYPWAIYPAFVLLWWPLTLYHAQKKTYFEYSIHASLLVILFFIIVNIVSTPNIIWAVYPIFCVLWWPLSMYYFVYKRRT</sequence>
<keyword evidence="3" id="KW-1185">Reference proteome</keyword>
<feature type="transmembrane region" description="Helical" evidence="1">
    <location>
        <begin position="82"/>
        <end position="99"/>
    </location>
</feature>
<protein>
    <submittedName>
        <fullName evidence="2">Uncharacterized protein</fullName>
    </submittedName>
</protein>
<dbReference type="EMBL" id="JAGYPM010000002">
    <property type="protein sequence ID" value="MBS4190617.1"/>
    <property type="molecule type" value="Genomic_DNA"/>
</dbReference>
<accession>A0ABS5NS21</accession>
<comment type="caution">
    <text evidence="2">The sequence shown here is derived from an EMBL/GenBank/DDBJ whole genome shotgun (WGS) entry which is preliminary data.</text>
</comment>
<evidence type="ECO:0000313" key="2">
    <source>
        <dbReference type="EMBL" id="MBS4190617.1"/>
    </source>
</evidence>
<evidence type="ECO:0000313" key="3">
    <source>
        <dbReference type="Proteomes" id="UP000681027"/>
    </source>
</evidence>
<name>A0ABS5NS21_9BACI</name>
<organism evidence="2 3">
    <name type="scientific">Cytobacillus citreus</name>
    <dbReference type="NCBI Taxonomy" id="2833586"/>
    <lineage>
        <taxon>Bacteria</taxon>
        <taxon>Bacillati</taxon>
        <taxon>Bacillota</taxon>
        <taxon>Bacilli</taxon>
        <taxon>Bacillales</taxon>
        <taxon>Bacillaceae</taxon>
        <taxon>Cytobacillus</taxon>
    </lineage>
</organism>
<feature type="transmembrane region" description="Helical" evidence="1">
    <location>
        <begin position="159"/>
        <end position="179"/>
    </location>
</feature>
<evidence type="ECO:0000256" key="1">
    <source>
        <dbReference type="SAM" id="Phobius"/>
    </source>
</evidence>
<feature type="transmembrane region" description="Helical" evidence="1">
    <location>
        <begin position="58"/>
        <end position="76"/>
    </location>
</feature>
<feature type="transmembrane region" description="Helical" evidence="1">
    <location>
        <begin position="136"/>
        <end position="152"/>
    </location>
</feature>
<keyword evidence="1" id="KW-0472">Membrane</keyword>
<dbReference type="RefSeq" id="WP_213102046.1">
    <property type="nucleotide sequence ID" value="NZ_JAGYPM010000002.1"/>
</dbReference>
<keyword evidence="1" id="KW-0812">Transmembrane</keyword>
<dbReference type="Proteomes" id="UP000681027">
    <property type="component" value="Unassembled WGS sequence"/>
</dbReference>
<keyword evidence="1" id="KW-1133">Transmembrane helix</keyword>